<dbReference type="InterPro" id="IPR036282">
    <property type="entry name" value="Glutathione-S-Trfase_C_sf"/>
</dbReference>
<dbReference type="InterPro" id="IPR040079">
    <property type="entry name" value="Glutathione_S-Trfase"/>
</dbReference>
<evidence type="ECO:0000259" key="1">
    <source>
        <dbReference type="PROSITE" id="PS50404"/>
    </source>
</evidence>
<dbReference type="SUPFAM" id="SSF52833">
    <property type="entry name" value="Thioredoxin-like"/>
    <property type="match status" value="1"/>
</dbReference>
<dbReference type="CDD" id="cd03048">
    <property type="entry name" value="GST_N_Ure2p_like"/>
    <property type="match status" value="1"/>
</dbReference>
<dbReference type="PANTHER" id="PTHR44051">
    <property type="entry name" value="GLUTATHIONE S-TRANSFERASE-RELATED"/>
    <property type="match status" value="1"/>
</dbReference>
<dbReference type="AlphaFoldDB" id="A0A4R2KYB2"/>
<evidence type="ECO:0000313" key="4">
    <source>
        <dbReference type="Proteomes" id="UP000294980"/>
    </source>
</evidence>
<evidence type="ECO:0000313" key="3">
    <source>
        <dbReference type="EMBL" id="TCO77887.1"/>
    </source>
</evidence>
<dbReference type="SFLD" id="SFLDS00019">
    <property type="entry name" value="Glutathione_Transferase_(cytos"/>
    <property type="match status" value="1"/>
</dbReference>
<dbReference type="SUPFAM" id="SSF47616">
    <property type="entry name" value="GST C-terminal domain-like"/>
    <property type="match status" value="1"/>
</dbReference>
<comment type="caution">
    <text evidence="3">The sequence shown here is derived from an EMBL/GenBank/DDBJ whole genome shotgun (WGS) entry which is preliminary data.</text>
</comment>
<dbReference type="EMBL" id="SLWX01000002">
    <property type="protein sequence ID" value="TCO77887.1"/>
    <property type="molecule type" value="Genomic_DNA"/>
</dbReference>
<dbReference type="Gene3D" id="1.20.1050.10">
    <property type="match status" value="1"/>
</dbReference>
<dbReference type="PANTHER" id="PTHR44051:SF8">
    <property type="entry name" value="GLUTATHIONE S-TRANSFERASE GSTA"/>
    <property type="match status" value="1"/>
</dbReference>
<sequence length="210" mass="23611">MLNIVLYAWATPNSRRVTIMLEELGVPYRIHPINIRAGEQFEPPMSTLNPFGKVPVLTWSECEETRVLTESGAILVALAERYTRLLPSEDGPRDAVLQWLMVGLTALAPATGQAHHWRSLAMERCDVAIDHAVTAVRRVYDLLEEHLGRQAFLAGDYSIADIAAYPWIERCEWAGLVLHEYPSIERWHGEISKRDAVRRGMAQPAGATLD</sequence>
<evidence type="ECO:0000259" key="2">
    <source>
        <dbReference type="PROSITE" id="PS50405"/>
    </source>
</evidence>
<protein>
    <submittedName>
        <fullName evidence="3">GST-like protein</fullName>
    </submittedName>
</protein>
<feature type="domain" description="GST N-terminal" evidence="1">
    <location>
        <begin position="1"/>
        <end position="86"/>
    </location>
</feature>
<dbReference type="Gene3D" id="3.40.30.10">
    <property type="entry name" value="Glutaredoxin"/>
    <property type="match status" value="1"/>
</dbReference>
<dbReference type="InterPro" id="IPR036249">
    <property type="entry name" value="Thioredoxin-like_sf"/>
</dbReference>
<dbReference type="InterPro" id="IPR010987">
    <property type="entry name" value="Glutathione-S-Trfase_C-like"/>
</dbReference>
<dbReference type="PROSITE" id="PS50405">
    <property type="entry name" value="GST_CTER"/>
    <property type="match status" value="1"/>
</dbReference>
<dbReference type="Pfam" id="PF13409">
    <property type="entry name" value="GST_N_2"/>
    <property type="match status" value="1"/>
</dbReference>
<dbReference type="Pfam" id="PF13410">
    <property type="entry name" value="GST_C_2"/>
    <property type="match status" value="1"/>
</dbReference>
<feature type="domain" description="GST C-terminal" evidence="2">
    <location>
        <begin position="89"/>
        <end position="208"/>
    </location>
</feature>
<organism evidence="3 4">
    <name type="scientific">Chromatocurvus halotolerans</name>
    <dbReference type="NCBI Taxonomy" id="1132028"/>
    <lineage>
        <taxon>Bacteria</taxon>
        <taxon>Pseudomonadati</taxon>
        <taxon>Pseudomonadota</taxon>
        <taxon>Gammaproteobacteria</taxon>
        <taxon>Cellvibrionales</taxon>
        <taxon>Halieaceae</taxon>
        <taxon>Chromatocurvus</taxon>
    </lineage>
</organism>
<reference evidence="3 4" key="1">
    <citation type="submission" date="2019-03" db="EMBL/GenBank/DDBJ databases">
        <title>Genomic Encyclopedia of Type Strains, Phase IV (KMG-IV): sequencing the most valuable type-strain genomes for metagenomic binning, comparative biology and taxonomic classification.</title>
        <authorList>
            <person name="Goeker M."/>
        </authorList>
    </citation>
    <scope>NUCLEOTIDE SEQUENCE [LARGE SCALE GENOMIC DNA]</scope>
    <source>
        <strain evidence="3 4">DSM 23344</strain>
    </source>
</reference>
<dbReference type="Proteomes" id="UP000294980">
    <property type="component" value="Unassembled WGS sequence"/>
</dbReference>
<dbReference type="InterPro" id="IPR004045">
    <property type="entry name" value="Glutathione_S-Trfase_N"/>
</dbReference>
<dbReference type="SFLD" id="SFLDG00358">
    <property type="entry name" value="Main_(cytGST)"/>
    <property type="match status" value="1"/>
</dbReference>
<keyword evidence="4" id="KW-1185">Reference proteome</keyword>
<accession>A0A4R2KYB2</accession>
<gene>
    <name evidence="3" type="ORF">EV688_102347</name>
</gene>
<proteinExistence type="predicted"/>
<dbReference type="PROSITE" id="PS50404">
    <property type="entry name" value="GST_NTER"/>
    <property type="match status" value="1"/>
</dbReference>
<dbReference type="SFLD" id="SFLDG01151">
    <property type="entry name" value="Main.2:_Nu-like"/>
    <property type="match status" value="1"/>
</dbReference>
<name>A0A4R2KYB2_9GAMM</name>